<name>A0A8E2DYW9_9PEZI</name>
<dbReference type="OrthoDB" id="3468019at2759"/>
<gene>
    <name evidence="1" type="ORF">K432DRAFT_261378</name>
</gene>
<evidence type="ECO:0000313" key="1">
    <source>
        <dbReference type="EMBL" id="OCK74256.1"/>
    </source>
</evidence>
<accession>A0A8E2DYW9</accession>
<feature type="non-terminal residue" evidence="1">
    <location>
        <position position="96"/>
    </location>
</feature>
<reference evidence="1 2" key="1">
    <citation type="journal article" date="2016" name="Nat. Commun.">
        <title>Ectomycorrhizal ecology is imprinted in the genome of the dominant symbiotic fungus Cenococcum geophilum.</title>
        <authorList>
            <consortium name="DOE Joint Genome Institute"/>
            <person name="Peter M."/>
            <person name="Kohler A."/>
            <person name="Ohm R.A."/>
            <person name="Kuo A."/>
            <person name="Krutzmann J."/>
            <person name="Morin E."/>
            <person name="Arend M."/>
            <person name="Barry K.W."/>
            <person name="Binder M."/>
            <person name="Choi C."/>
            <person name="Clum A."/>
            <person name="Copeland A."/>
            <person name="Grisel N."/>
            <person name="Haridas S."/>
            <person name="Kipfer T."/>
            <person name="LaButti K."/>
            <person name="Lindquist E."/>
            <person name="Lipzen A."/>
            <person name="Maire R."/>
            <person name="Meier B."/>
            <person name="Mihaltcheva S."/>
            <person name="Molinier V."/>
            <person name="Murat C."/>
            <person name="Poggeler S."/>
            <person name="Quandt C.A."/>
            <person name="Sperisen C."/>
            <person name="Tritt A."/>
            <person name="Tisserant E."/>
            <person name="Crous P.W."/>
            <person name="Henrissat B."/>
            <person name="Nehls U."/>
            <person name="Egli S."/>
            <person name="Spatafora J.W."/>
            <person name="Grigoriev I.V."/>
            <person name="Martin F.M."/>
        </authorList>
    </citation>
    <scope>NUCLEOTIDE SEQUENCE [LARGE SCALE GENOMIC DNA]</scope>
    <source>
        <strain evidence="1 2">CBS 459.81</strain>
    </source>
</reference>
<feature type="non-terminal residue" evidence="1">
    <location>
        <position position="1"/>
    </location>
</feature>
<dbReference type="SUPFAM" id="SSF54427">
    <property type="entry name" value="NTF2-like"/>
    <property type="match status" value="1"/>
</dbReference>
<dbReference type="EMBL" id="KV745520">
    <property type="protein sequence ID" value="OCK74256.1"/>
    <property type="molecule type" value="Genomic_DNA"/>
</dbReference>
<dbReference type="Gene3D" id="3.10.450.50">
    <property type="match status" value="1"/>
</dbReference>
<dbReference type="InterPro" id="IPR032710">
    <property type="entry name" value="NTF2-like_dom_sf"/>
</dbReference>
<evidence type="ECO:0008006" key="3">
    <source>
        <dbReference type="Google" id="ProtNLM"/>
    </source>
</evidence>
<organism evidence="1 2">
    <name type="scientific">Lepidopterella palustris CBS 459.81</name>
    <dbReference type="NCBI Taxonomy" id="1314670"/>
    <lineage>
        <taxon>Eukaryota</taxon>
        <taxon>Fungi</taxon>
        <taxon>Dikarya</taxon>
        <taxon>Ascomycota</taxon>
        <taxon>Pezizomycotina</taxon>
        <taxon>Dothideomycetes</taxon>
        <taxon>Pleosporomycetidae</taxon>
        <taxon>Mytilinidiales</taxon>
        <taxon>Argynnaceae</taxon>
        <taxon>Lepidopterella</taxon>
    </lineage>
</organism>
<dbReference type="AlphaFoldDB" id="A0A8E2DYW9"/>
<dbReference type="Proteomes" id="UP000250266">
    <property type="component" value="Unassembled WGS sequence"/>
</dbReference>
<sequence length="96" mass="10699">TANAEWPEQELPKNLPSFINAFFEILDYNTDDAGERLANDIFAPDGVFATPKKVYTGKTEIAGCCTERWAGVKDRIHVIDKVYTCKKDGSDLLMIG</sequence>
<proteinExistence type="predicted"/>
<evidence type="ECO:0000313" key="2">
    <source>
        <dbReference type="Proteomes" id="UP000250266"/>
    </source>
</evidence>
<keyword evidence="2" id="KW-1185">Reference proteome</keyword>
<protein>
    <recommendedName>
        <fullName evidence="3">SnoaL-like domain-containing protein</fullName>
    </recommendedName>
</protein>